<dbReference type="InterPro" id="IPR003406">
    <property type="entry name" value="Glyco_trans_14"/>
</dbReference>
<sequence length="231" mass="25915">MSQKASLSPFHPHIFRSHFNIKPTSTPPPPPQPENPPPPPPPLASNGTSNNTIIYDVSNNLENNRTIFGLMHNMSDDELLLRASRVDQELPRNIKIVEQYKVAFMFLTPGHCRLLRFGTGFSQGIKGCTPFMFTLILLSIILLCLRILPSMAEQSLASPVYWGTISMIDAERRLLANALLDPSNQRFVLLSDSCIPVFNFTTIYNYLMGTNHSFLGSFDDPRKPGHGRYNA</sequence>
<evidence type="ECO:0000256" key="4">
    <source>
        <dbReference type="ARBA" id="ARBA00023136"/>
    </source>
</evidence>
<proteinExistence type="predicted"/>
<feature type="region of interest" description="Disordered" evidence="6">
    <location>
        <begin position="18"/>
        <end position="49"/>
    </location>
</feature>
<keyword evidence="5" id="KW-0325">Glycoprotein</keyword>
<evidence type="ECO:0000313" key="8">
    <source>
        <dbReference type="Proteomes" id="UP001318860"/>
    </source>
</evidence>
<dbReference type="Proteomes" id="UP001318860">
    <property type="component" value="Unassembled WGS sequence"/>
</dbReference>
<comment type="caution">
    <text evidence="7">The sequence shown here is derived from an EMBL/GenBank/DDBJ whole genome shotgun (WGS) entry which is preliminary data.</text>
</comment>
<organism evidence="7 8">
    <name type="scientific">Rehmannia glutinosa</name>
    <name type="common">Chinese foxglove</name>
    <dbReference type="NCBI Taxonomy" id="99300"/>
    <lineage>
        <taxon>Eukaryota</taxon>
        <taxon>Viridiplantae</taxon>
        <taxon>Streptophyta</taxon>
        <taxon>Embryophyta</taxon>
        <taxon>Tracheophyta</taxon>
        <taxon>Spermatophyta</taxon>
        <taxon>Magnoliopsida</taxon>
        <taxon>eudicotyledons</taxon>
        <taxon>Gunneridae</taxon>
        <taxon>Pentapetalae</taxon>
        <taxon>asterids</taxon>
        <taxon>lamiids</taxon>
        <taxon>Lamiales</taxon>
        <taxon>Orobanchaceae</taxon>
        <taxon>Rehmannieae</taxon>
        <taxon>Rehmannia</taxon>
    </lineage>
</organism>
<dbReference type="Pfam" id="PF02485">
    <property type="entry name" value="Branch"/>
    <property type="match status" value="1"/>
</dbReference>
<dbReference type="PANTHER" id="PTHR31042:SF77">
    <property type="entry name" value="GLYCOSYLTRANSFERASE"/>
    <property type="match status" value="1"/>
</dbReference>
<keyword evidence="2" id="KW-0328">Glycosyltransferase</keyword>
<keyword evidence="8" id="KW-1185">Reference proteome</keyword>
<name>A0ABR0WUJ8_REHGL</name>
<dbReference type="PANTHER" id="PTHR31042">
    <property type="entry name" value="CORE-2/I-BRANCHING BETA-1,6-N-ACETYLGLUCOSAMINYLTRANSFERASE FAMILY PROTEIN-RELATED"/>
    <property type="match status" value="1"/>
</dbReference>
<feature type="compositionally biased region" description="Pro residues" evidence="6">
    <location>
        <begin position="25"/>
        <end position="43"/>
    </location>
</feature>
<evidence type="ECO:0000256" key="6">
    <source>
        <dbReference type="SAM" id="MobiDB-lite"/>
    </source>
</evidence>
<evidence type="ECO:0000256" key="2">
    <source>
        <dbReference type="ARBA" id="ARBA00022676"/>
    </source>
</evidence>
<keyword evidence="4" id="KW-0472">Membrane</keyword>
<protein>
    <submittedName>
        <fullName evidence="7">Uncharacterized protein</fullName>
    </submittedName>
</protein>
<gene>
    <name evidence="7" type="ORF">DH2020_015928</name>
</gene>
<evidence type="ECO:0000313" key="7">
    <source>
        <dbReference type="EMBL" id="KAK6150996.1"/>
    </source>
</evidence>
<evidence type="ECO:0000256" key="3">
    <source>
        <dbReference type="ARBA" id="ARBA00022679"/>
    </source>
</evidence>
<dbReference type="InterPro" id="IPR044174">
    <property type="entry name" value="BC10-like"/>
</dbReference>
<reference evidence="7 8" key="1">
    <citation type="journal article" date="2021" name="Comput. Struct. Biotechnol. J.">
        <title>De novo genome assembly of the potent medicinal plant Rehmannia glutinosa using nanopore technology.</title>
        <authorList>
            <person name="Ma L."/>
            <person name="Dong C."/>
            <person name="Song C."/>
            <person name="Wang X."/>
            <person name="Zheng X."/>
            <person name="Niu Y."/>
            <person name="Chen S."/>
            <person name="Feng W."/>
        </authorList>
    </citation>
    <scope>NUCLEOTIDE SEQUENCE [LARGE SCALE GENOMIC DNA]</scope>
    <source>
        <strain evidence="7">DH-2019</strain>
    </source>
</reference>
<comment type="subcellular location">
    <subcellularLocation>
        <location evidence="1">Membrane</location>
        <topology evidence="1">Single-pass type II membrane protein</topology>
    </subcellularLocation>
</comment>
<dbReference type="EMBL" id="JABTTQ020000008">
    <property type="protein sequence ID" value="KAK6150996.1"/>
    <property type="molecule type" value="Genomic_DNA"/>
</dbReference>
<evidence type="ECO:0000256" key="5">
    <source>
        <dbReference type="ARBA" id="ARBA00023180"/>
    </source>
</evidence>
<evidence type="ECO:0000256" key="1">
    <source>
        <dbReference type="ARBA" id="ARBA00004606"/>
    </source>
</evidence>
<keyword evidence="3" id="KW-0808">Transferase</keyword>
<accession>A0ABR0WUJ8</accession>